<feature type="domain" description="Na+/H+ antiporter NhaC-like C-terminal" evidence="10">
    <location>
        <begin position="15"/>
        <end position="219"/>
    </location>
</feature>
<evidence type="ECO:0000313" key="12">
    <source>
        <dbReference type="Proteomes" id="UP000295832"/>
    </source>
</evidence>
<feature type="transmembrane region" description="Helical" evidence="9">
    <location>
        <begin position="335"/>
        <end position="357"/>
    </location>
</feature>
<evidence type="ECO:0000313" key="11">
    <source>
        <dbReference type="EMBL" id="TDX51529.1"/>
    </source>
</evidence>
<name>A0A4R8H8H3_9FIRM</name>
<gene>
    <name evidence="11" type="ORF">C7959_11229</name>
</gene>
<dbReference type="InterPro" id="IPR018461">
    <property type="entry name" value="Na/H_Antiport_NhaC-like_C"/>
</dbReference>
<dbReference type="EMBL" id="SOEG01000012">
    <property type="protein sequence ID" value="TDX51529.1"/>
    <property type="molecule type" value="Genomic_DNA"/>
</dbReference>
<dbReference type="InterPro" id="IPR052180">
    <property type="entry name" value="NhaC_Na-H+_Antiporter"/>
</dbReference>
<feature type="transmembrane region" description="Helical" evidence="9">
    <location>
        <begin position="108"/>
        <end position="130"/>
    </location>
</feature>
<evidence type="ECO:0000259" key="10">
    <source>
        <dbReference type="Pfam" id="PF03553"/>
    </source>
</evidence>
<evidence type="ECO:0000256" key="7">
    <source>
        <dbReference type="ARBA" id="ARBA00023136"/>
    </source>
</evidence>
<feature type="transmembrane region" description="Helical" evidence="9">
    <location>
        <begin position="79"/>
        <end position="96"/>
    </location>
</feature>
<feature type="transmembrane region" description="Helical" evidence="9">
    <location>
        <begin position="291"/>
        <end position="315"/>
    </location>
</feature>
<dbReference type="PRINTS" id="PR00173">
    <property type="entry name" value="EDTRNSPORT"/>
</dbReference>
<keyword evidence="4" id="KW-1003">Cell membrane</keyword>
<feature type="transmembrane region" description="Helical" evidence="9">
    <location>
        <begin position="12"/>
        <end position="32"/>
    </location>
</feature>
<comment type="similarity">
    <text evidence="8">Belongs to the NhaC Na(+)/H(+) (TC 2.A.35) antiporter family.</text>
</comment>
<evidence type="ECO:0000256" key="6">
    <source>
        <dbReference type="ARBA" id="ARBA00022989"/>
    </source>
</evidence>
<sequence>MKEVEKRGRFLDLLPLIVFLALFLGTGLYLHFQGVDYAFYKLPSPVAALVGVVVAFLISKSSIEEKMNQFIRGAGNSNIIIMCMIYLFAGAFAHLADKTGGVDATVNLGLSLIPSSLIMPGLFLISAFIATAMGTSMGTISAVAPIAIGMASKSGISLALTIGAVVGGAMFGDNLSMISDTTIAATKTQGCSMKDKFKANLLLVLPAAILTLIILVFIGGDVVIDGEFTYSLINVVPYLLVLTLALLGVNVFVVLGIGILFTGVLGLVSGGFTLLEIANLIYEGFTGMQEIFLLSLFTGGLAEMIRVEGGINYLLNLISKKINTKRGAELGILSLVSVADICTANNTVAIILAGPLAKDIAAKHNVPKATSASLLDIFSCVWQGVIPYGAQVLLAGSLAKISPLEIIPTLYYQFILGIFVIGLILLNKADKFRLSEK</sequence>
<evidence type="ECO:0000256" key="4">
    <source>
        <dbReference type="ARBA" id="ARBA00022475"/>
    </source>
</evidence>
<evidence type="ECO:0000256" key="8">
    <source>
        <dbReference type="ARBA" id="ARBA00038435"/>
    </source>
</evidence>
<feature type="transmembrane region" description="Helical" evidence="9">
    <location>
        <begin position="263"/>
        <end position="282"/>
    </location>
</feature>
<keyword evidence="12" id="KW-1185">Reference proteome</keyword>
<proteinExistence type="inferred from homology"/>
<reference evidence="11 12" key="1">
    <citation type="submission" date="2019-03" db="EMBL/GenBank/DDBJ databases">
        <title>Subsurface microbial communities from deep shales in Ohio and West Virginia, USA.</title>
        <authorList>
            <person name="Wrighton K."/>
        </authorList>
    </citation>
    <scope>NUCLEOTIDE SEQUENCE [LARGE SCALE GENOMIC DNA]</scope>
    <source>
        <strain evidence="11 12">MSL 6dP</strain>
    </source>
</reference>
<keyword evidence="2" id="KW-0813">Transport</keyword>
<feature type="transmembrane region" description="Helical" evidence="9">
    <location>
        <begin position="202"/>
        <end position="224"/>
    </location>
</feature>
<dbReference type="STRING" id="926561.GCA_000379025_00145"/>
<dbReference type="Proteomes" id="UP000295832">
    <property type="component" value="Unassembled WGS sequence"/>
</dbReference>
<dbReference type="Pfam" id="PF03553">
    <property type="entry name" value="Na_H_antiporter"/>
    <property type="match status" value="2"/>
</dbReference>
<evidence type="ECO:0000256" key="2">
    <source>
        <dbReference type="ARBA" id="ARBA00022448"/>
    </source>
</evidence>
<evidence type="ECO:0000256" key="1">
    <source>
        <dbReference type="ARBA" id="ARBA00004651"/>
    </source>
</evidence>
<organism evidence="11 12">
    <name type="scientific">Orenia marismortui</name>
    <dbReference type="NCBI Taxonomy" id="46469"/>
    <lineage>
        <taxon>Bacteria</taxon>
        <taxon>Bacillati</taxon>
        <taxon>Bacillota</taxon>
        <taxon>Clostridia</taxon>
        <taxon>Halanaerobiales</taxon>
        <taxon>Halobacteroidaceae</taxon>
        <taxon>Orenia</taxon>
    </lineage>
</organism>
<keyword evidence="6 9" id="KW-1133">Transmembrane helix</keyword>
<evidence type="ECO:0000256" key="9">
    <source>
        <dbReference type="SAM" id="Phobius"/>
    </source>
</evidence>
<evidence type="ECO:0000256" key="3">
    <source>
        <dbReference type="ARBA" id="ARBA00022449"/>
    </source>
</evidence>
<dbReference type="AlphaFoldDB" id="A0A4R8H8H3"/>
<dbReference type="PANTHER" id="PTHR33451">
    <property type="entry name" value="MALATE-2H(+)/NA(+)-LACTATE ANTIPORTER"/>
    <property type="match status" value="1"/>
</dbReference>
<feature type="domain" description="Na+/H+ antiporter NhaC-like C-terminal" evidence="10">
    <location>
        <begin position="236"/>
        <end position="426"/>
    </location>
</feature>
<evidence type="ECO:0000256" key="5">
    <source>
        <dbReference type="ARBA" id="ARBA00022692"/>
    </source>
</evidence>
<keyword evidence="5 9" id="KW-0812">Transmembrane</keyword>
<comment type="caution">
    <text evidence="11">The sequence shown here is derived from an EMBL/GenBank/DDBJ whole genome shotgun (WGS) entry which is preliminary data.</text>
</comment>
<keyword evidence="3" id="KW-0050">Antiport</keyword>
<feature type="transmembrane region" description="Helical" evidence="9">
    <location>
        <begin position="410"/>
        <end position="427"/>
    </location>
</feature>
<protein>
    <submittedName>
        <fullName evidence="11">Putative methionine transporter (NhaC family)</fullName>
    </submittedName>
</protein>
<feature type="transmembrane region" description="Helical" evidence="9">
    <location>
        <begin position="236"/>
        <end position="257"/>
    </location>
</feature>
<dbReference type="GO" id="GO:0005886">
    <property type="term" value="C:plasma membrane"/>
    <property type="evidence" value="ECO:0007669"/>
    <property type="project" value="UniProtKB-SubCell"/>
</dbReference>
<feature type="transmembrane region" description="Helical" evidence="9">
    <location>
        <begin position="38"/>
        <end position="58"/>
    </location>
</feature>
<comment type="subcellular location">
    <subcellularLocation>
        <location evidence="1">Cell membrane</location>
        <topology evidence="1">Multi-pass membrane protein</topology>
    </subcellularLocation>
</comment>
<dbReference type="GO" id="GO:0015297">
    <property type="term" value="F:antiporter activity"/>
    <property type="evidence" value="ECO:0007669"/>
    <property type="project" value="UniProtKB-KW"/>
</dbReference>
<accession>A0A4R8H8H3</accession>
<feature type="transmembrane region" description="Helical" evidence="9">
    <location>
        <begin position="142"/>
        <end position="171"/>
    </location>
</feature>
<dbReference type="RefSeq" id="WP_134116596.1">
    <property type="nucleotide sequence ID" value="NZ_SOEG01000012.1"/>
</dbReference>
<keyword evidence="7 9" id="KW-0472">Membrane</keyword>
<dbReference type="PANTHER" id="PTHR33451:SF5">
    <property type="entry name" value="NA+_H+ ANTIPORTER"/>
    <property type="match status" value="1"/>
</dbReference>